<accession>A0ABP7E317</accession>
<feature type="region of interest" description="Disordered" evidence="1">
    <location>
        <begin position="54"/>
        <end position="98"/>
    </location>
</feature>
<organism evidence="2 3">
    <name type="scientific">Microlunatus aurantiacus</name>
    <dbReference type="NCBI Taxonomy" id="446786"/>
    <lineage>
        <taxon>Bacteria</taxon>
        <taxon>Bacillati</taxon>
        <taxon>Actinomycetota</taxon>
        <taxon>Actinomycetes</taxon>
        <taxon>Propionibacteriales</taxon>
        <taxon>Propionibacteriaceae</taxon>
        <taxon>Microlunatus</taxon>
    </lineage>
</organism>
<evidence type="ECO:0000313" key="2">
    <source>
        <dbReference type="EMBL" id="GAA3712665.1"/>
    </source>
</evidence>
<evidence type="ECO:0008006" key="4">
    <source>
        <dbReference type="Google" id="ProtNLM"/>
    </source>
</evidence>
<feature type="compositionally biased region" description="Low complexity" evidence="1">
    <location>
        <begin position="87"/>
        <end position="98"/>
    </location>
</feature>
<dbReference type="RefSeq" id="WP_344813690.1">
    <property type="nucleotide sequence ID" value="NZ_BAAAYX010000014.1"/>
</dbReference>
<evidence type="ECO:0000313" key="3">
    <source>
        <dbReference type="Proteomes" id="UP001500051"/>
    </source>
</evidence>
<name>A0ABP7E317_9ACTN</name>
<evidence type="ECO:0000256" key="1">
    <source>
        <dbReference type="SAM" id="MobiDB-lite"/>
    </source>
</evidence>
<proteinExistence type="predicted"/>
<gene>
    <name evidence="2" type="ORF">GCM10022204_34480</name>
</gene>
<feature type="compositionally biased region" description="Low complexity" evidence="1">
    <location>
        <begin position="66"/>
        <end position="77"/>
    </location>
</feature>
<protein>
    <recommendedName>
        <fullName evidence="4">PknH-like extracellular domain-containing protein</fullName>
    </recommendedName>
</protein>
<dbReference type="EMBL" id="BAAAYX010000014">
    <property type="protein sequence ID" value="GAA3712665.1"/>
    <property type="molecule type" value="Genomic_DNA"/>
</dbReference>
<keyword evidence="3" id="KW-1185">Reference proteome</keyword>
<dbReference type="Proteomes" id="UP001500051">
    <property type="component" value="Unassembled WGS sequence"/>
</dbReference>
<sequence>MLYTDERTPMADHSPAPVAVAVRGARHAAPVRSRRSSAVAGVLAALVLAGCGTPGPATPPDGGNGSESPTAGTSTPGPGQGSGSTGPGSSSPVTPGRSVTATNLLTTEVVYLDPSYQTAVETPDGVGRTTNQSYVCLPGDGLASLGATAMVTRNFGYEVTDPELDPYPKSPLKGQPIIYTQALQFPDAAAATAARARYAGWIKNCPGTLDEKGYSIDTGQSLKLTTLDAEGGSAQAGMVAYVRPGETDAERLWWESAGVTQVKDRLMITISLSWGEDTPGSFDDSDGDFINPQLILVEESALKLAQ</sequence>
<reference evidence="3" key="1">
    <citation type="journal article" date="2019" name="Int. J. Syst. Evol. Microbiol.">
        <title>The Global Catalogue of Microorganisms (GCM) 10K type strain sequencing project: providing services to taxonomists for standard genome sequencing and annotation.</title>
        <authorList>
            <consortium name="The Broad Institute Genomics Platform"/>
            <consortium name="The Broad Institute Genome Sequencing Center for Infectious Disease"/>
            <person name="Wu L."/>
            <person name="Ma J."/>
        </authorList>
    </citation>
    <scope>NUCLEOTIDE SEQUENCE [LARGE SCALE GENOMIC DNA]</scope>
    <source>
        <strain evidence="3">JCM 16548</strain>
    </source>
</reference>
<comment type="caution">
    <text evidence="2">The sequence shown here is derived from an EMBL/GenBank/DDBJ whole genome shotgun (WGS) entry which is preliminary data.</text>
</comment>